<evidence type="ECO:0000313" key="2">
    <source>
        <dbReference type="WBParaSite" id="L893_g694.t1"/>
    </source>
</evidence>
<name>A0A1I8AL98_9BILA</name>
<dbReference type="WBParaSite" id="L893_g694.t1">
    <property type="protein sequence ID" value="L893_g694.t1"/>
    <property type="gene ID" value="L893_g694"/>
</dbReference>
<organism evidence="1 2">
    <name type="scientific">Steinernema glaseri</name>
    <dbReference type="NCBI Taxonomy" id="37863"/>
    <lineage>
        <taxon>Eukaryota</taxon>
        <taxon>Metazoa</taxon>
        <taxon>Ecdysozoa</taxon>
        <taxon>Nematoda</taxon>
        <taxon>Chromadorea</taxon>
        <taxon>Rhabditida</taxon>
        <taxon>Tylenchina</taxon>
        <taxon>Panagrolaimomorpha</taxon>
        <taxon>Strongyloidoidea</taxon>
        <taxon>Steinernematidae</taxon>
        <taxon>Steinernema</taxon>
    </lineage>
</organism>
<sequence>MAPVRQSLLDKALIRLALQFENHPLCPKLFEQISKLPKPLRKSLQGLVHSMSTFRAQFGEVFDLRTNINKIVLDELFLDVNETLKRAPNAHALVIGIRNRLDIEPKEIFALLSPREKRRFKSMAQIDKILWINLQLIQGRTFQEDCPEPRRFILISARARCDFTVIQLLYRHTKNLTLKGVERLLDLVKDWCDDTIHDSFTHLMDRFRYGIYKE</sequence>
<evidence type="ECO:0000313" key="1">
    <source>
        <dbReference type="Proteomes" id="UP000095287"/>
    </source>
</evidence>
<protein>
    <submittedName>
        <fullName evidence="2">ERCC4 domain-containing protein</fullName>
    </submittedName>
</protein>
<proteinExistence type="predicted"/>
<dbReference type="AlphaFoldDB" id="A0A1I8AL98"/>
<accession>A0A1I8AL98</accession>
<reference evidence="2" key="1">
    <citation type="submission" date="2016-11" db="UniProtKB">
        <authorList>
            <consortium name="WormBaseParasite"/>
        </authorList>
    </citation>
    <scope>IDENTIFICATION</scope>
</reference>
<dbReference type="Proteomes" id="UP000095287">
    <property type="component" value="Unplaced"/>
</dbReference>
<keyword evidence="1" id="KW-1185">Reference proteome</keyword>